<accession>A0A5R9A601</accession>
<dbReference type="EMBL" id="VASG01000004">
    <property type="protein sequence ID" value="TLP73614.1"/>
    <property type="molecule type" value="Genomic_DNA"/>
</dbReference>
<feature type="active site" description="Acyl-thioester intermediate" evidence="4">
    <location>
        <position position="98"/>
    </location>
</feature>
<dbReference type="InterPro" id="IPR016039">
    <property type="entry name" value="Thiolase-like"/>
</dbReference>
<evidence type="ECO:0000313" key="9">
    <source>
        <dbReference type="Proteomes" id="UP000307510"/>
    </source>
</evidence>
<dbReference type="PROSITE" id="PS00099">
    <property type="entry name" value="THIOLASE_3"/>
    <property type="match status" value="1"/>
</dbReference>
<reference evidence="8 9" key="1">
    <citation type="submission" date="2019-05" db="EMBL/GenBank/DDBJ databases">
        <authorList>
            <person name="Moore K."/>
            <person name="O'Neill P."/>
            <person name="Farbos A."/>
            <person name="Studholme D.J."/>
        </authorList>
    </citation>
    <scope>NUCLEOTIDE SEQUENCE [LARGE SCALE GENOMIC DNA]</scope>
    <source>
        <strain evidence="8 9">DSM 9128</strain>
    </source>
</reference>
<dbReference type="GO" id="GO:0006635">
    <property type="term" value="P:fatty acid beta-oxidation"/>
    <property type="evidence" value="ECO:0007669"/>
    <property type="project" value="TreeGrafter"/>
</dbReference>
<keyword evidence="2 5" id="KW-0808">Transferase</keyword>
<evidence type="ECO:0000256" key="2">
    <source>
        <dbReference type="ARBA" id="ARBA00022679"/>
    </source>
</evidence>
<dbReference type="SUPFAM" id="SSF53901">
    <property type="entry name" value="Thiolase-like"/>
    <property type="match status" value="2"/>
</dbReference>
<evidence type="ECO:0000256" key="5">
    <source>
        <dbReference type="RuleBase" id="RU003557"/>
    </source>
</evidence>
<reference evidence="9" key="2">
    <citation type="submission" date="2019-06" db="EMBL/GenBank/DDBJ databases">
        <title>AzeR, a transcriptional regulator that responds to azelaic acid in Pseudomonas nitroreducens.</title>
        <authorList>
            <person name="Bez C."/>
            <person name="Javvadi S.G."/>
            <person name="Bertani I."/>
            <person name="Devescovi G."/>
            <person name="Studholme D.J."/>
            <person name="Geller A."/>
            <person name="Levy A."/>
            <person name="Venturi V."/>
        </authorList>
    </citation>
    <scope>NUCLEOTIDE SEQUENCE [LARGE SCALE GENOMIC DNA]</scope>
    <source>
        <strain evidence="9">DSM 9128</strain>
    </source>
</reference>
<gene>
    <name evidence="8" type="ORF">FEA48_15350</name>
</gene>
<evidence type="ECO:0000256" key="4">
    <source>
        <dbReference type="PIRSR" id="PIRSR000429-1"/>
    </source>
</evidence>
<comment type="similarity">
    <text evidence="1 5">Belongs to the thiolase-like superfamily. Thiolase family.</text>
</comment>
<dbReference type="Gene3D" id="3.40.47.10">
    <property type="match status" value="1"/>
</dbReference>
<feature type="domain" description="Thiolase N-terminal" evidence="6">
    <location>
        <begin position="15"/>
        <end position="282"/>
    </location>
</feature>
<feature type="active site" description="Proton acceptor" evidence="4">
    <location>
        <position position="397"/>
    </location>
</feature>
<dbReference type="InterPro" id="IPR020616">
    <property type="entry name" value="Thiolase_N"/>
</dbReference>
<evidence type="ECO:0000313" key="8">
    <source>
        <dbReference type="EMBL" id="TLP73614.1"/>
    </source>
</evidence>
<proteinExistence type="inferred from homology"/>
<evidence type="ECO:0000256" key="3">
    <source>
        <dbReference type="ARBA" id="ARBA00023315"/>
    </source>
</evidence>
<dbReference type="PANTHER" id="PTHR18919:SF107">
    <property type="entry name" value="ACETYL-COA ACETYLTRANSFERASE, CYTOSOLIC"/>
    <property type="match status" value="1"/>
</dbReference>
<evidence type="ECO:0000259" key="7">
    <source>
        <dbReference type="Pfam" id="PF02803"/>
    </source>
</evidence>
<organism evidence="8 9">
    <name type="scientific">Pseudomonas nitroreducens</name>
    <dbReference type="NCBI Taxonomy" id="46680"/>
    <lineage>
        <taxon>Bacteria</taxon>
        <taxon>Pseudomonadati</taxon>
        <taxon>Pseudomonadota</taxon>
        <taxon>Gammaproteobacteria</taxon>
        <taxon>Pseudomonadales</taxon>
        <taxon>Pseudomonadaceae</taxon>
        <taxon>Pseudomonas</taxon>
    </lineage>
</organism>
<protein>
    <submittedName>
        <fullName evidence="8">Thiolase family protein</fullName>
    </submittedName>
</protein>
<dbReference type="Proteomes" id="UP000307510">
    <property type="component" value="Unassembled WGS sequence"/>
</dbReference>
<dbReference type="PANTHER" id="PTHR18919">
    <property type="entry name" value="ACETYL-COA C-ACYLTRANSFERASE"/>
    <property type="match status" value="1"/>
</dbReference>
<dbReference type="PROSITE" id="PS00737">
    <property type="entry name" value="THIOLASE_2"/>
    <property type="match status" value="1"/>
</dbReference>
<dbReference type="AlphaFoldDB" id="A0A5R9A601"/>
<evidence type="ECO:0000256" key="1">
    <source>
        <dbReference type="ARBA" id="ARBA00010982"/>
    </source>
</evidence>
<dbReference type="NCBIfam" id="TIGR01930">
    <property type="entry name" value="AcCoA-C-Actrans"/>
    <property type="match status" value="1"/>
</dbReference>
<feature type="active site" description="Proton acceptor" evidence="4">
    <location>
        <position position="367"/>
    </location>
</feature>
<dbReference type="InterPro" id="IPR002155">
    <property type="entry name" value="Thiolase"/>
</dbReference>
<sequence length="417" mass="44117">MSQPGLFSAFDDALLVEAVRTPWIDYRGALATVSPTDLGIFAGRSLLRRSAVDPTDIDSVLAGNMAQASFDAYMLPRHIGLYCGVPQQVPALGVQRICGTGLELLRQGAEQIQRGQATSVLCVASESMSRNPIASYSHRGGFALGQPVEFKDFLWEALFDPAVGLSMMQTAENLARRHGLRREEVDAYTLRSFQHALQAQADGWFAGEIEEVREQTFEQAGLAPRHLKLSGRNAEAAQDSHIRETSAEALARLGAIYPEGVQTAGNSCAVVDGAAAALLMSTSAAAGRPVLAHLRAAAVIGVDPAVMGIGPAPAIRLLLQGSGLRLDQIGHVEINEAQAAQVLAVQRELELDDERLNRHGGAIALGHPLAATGLRLAHTVARQMAASGQRYGIASACIGGGQGMAVLLENPRPAAFN</sequence>
<feature type="domain" description="Thiolase C-terminal" evidence="7">
    <location>
        <begin position="290"/>
        <end position="409"/>
    </location>
</feature>
<dbReference type="GO" id="GO:0003985">
    <property type="term" value="F:acetyl-CoA C-acetyltransferase activity"/>
    <property type="evidence" value="ECO:0007669"/>
    <property type="project" value="TreeGrafter"/>
</dbReference>
<name>A0A5R9A601_PSENT</name>
<dbReference type="PIRSF" id="PIRSF000429">
    <property type="entry name" value="Ac-CoA_Ac_transf"/>
    <property type="match status" value="1"/>
</dbReference>
<dbReference type="Pfam" id="PF02803">
    <property type="entry name" value="Thiolase_C"/>
    <property type="match status" value="1"/>
</dbReference>
<dbReference type="Pfam" id="PF00108">
    <property type="entry name" value="Thiolase_N"/>
    <property type="match status" value="1"/>
</dbReference>
<dbReference type="RefSeq" id="WP_138214585.1">
    <property type="nucleotide sequence ID" value="NZ_VASG01000004.1"/>
</dbReference>
<dbReference type="CDD" id="cd00751">
    <property type="entry name" value="thiolase"/>
    <property type="match status" value="1"/>
</dbReference>
<dbReference type="InterPro" id="IPR020617">
    <property type="entry name" value="Thiolase_C"/>
</dbReference>
<comment type="caution">
    <text evidence="8">The sequence shown here is derived from an EMBL/GenBank/DDBJ whole genome shotgun (WGS) entry which is preliminary data.</text>
</comment>
<dbReference type="InterPro" id="IPR020610">
    <property type="entry name" value="Thiolase_AS"/>
</dbReference>
<evidence type="ECO:0000259" key="6">
    <source>
        <dbReference type="Pfam" id="PF00108"/>
    </source>
</evidence>
<dbReference type="InterPro" id="IPR020613">
    <property type="entry name" value="Thiolase_CS"/>
</dbReference>
<keyword evidence="3 5" id="KW-0012">Acyltransferase</keyword>